<dbReference type="PANTHER" id="PTHR24286">
    <property type="entry name" value="CYTOCHROME P450 26"/>
    <property type="match status" value="1"/>
</dbReference>
<dbReference type="CDD" id="cd11043">
    <property type="entry name" value="CYP90-like"/>
    <property type="match status" value="1"/>
</dbReference>
<evidence type="ECO:0008006" key="10">
    <source>
        <dbReference type="Google" id="ProtNLM"/>
    </source>
</evidence>
<organism evidence="8 9">
    <name type="scientific">Protea cynaroides</name>
    <dbReference type="NCBI Taxonomy" id="273540"/>
    <lineage>
        <taxon>Eukaryota</taxon>
        <taxon>Viridiplantae</taxon>
        <taxon>Streptophyta</taxon>
        <taxon>Embryophyta</taxon>
        <taxon>Tracheophyta</taxon>
        <taxon>Spermatophyta</taxon>
        <taxon>Magnoliopsida</taxon>
        <taxon>Proteales</taxon>
        <taxon>Proteaceae</taxon>
        <taxon>Protea</taxon>
    </lineage>
</organism>
<dbReference type="GO" id="GO:0016705">
    <property type="term" value="F:oxidoreductase activity, acting on paired donors, with incorporation or reduction of molecular oxygen"/>
    <property type="evidence" value="ECO:0007669"/>
    <property type="project" value="InterPro"/>
</dbReference>
<dbReference type="GO" id="GO:0004497">
    <property type="term" value="F:monooxygenase activity"/>
    <property type="evidence" value="ECO:0007669"/>
    <property type="project" value="UniProtKB-KW"/>
</dbReference>
<dbReference type="AlphaFoldDB" id="A0A9Q0JVE4"/>
<comment type="similarity">
    <text evidence="2 7">Belongs to the cytochrome P450 family.</text>
</comment>
<dbReference type="EMBL" id="JAMYWD010000012">
    <property type="protein sequence ID" value="KAJ4951738.1"/>
    <property type="molecule type" value="Genomic_DNA"/>
</dbReference>
<evidence type="ECO:0000256" key="4">
    <source>
        <dbReference type="ARBA" id="ARBA00023002"/>
    </source>
</evidence>
<keyword evidence="4 7" id="KW-0560">Oxidoreductase</keyword>
<dbReference type="GO" id="GO:0016125">
    <property type="term" value="P:sterol metabolic process"/>
    <property type="evidence" value="ECO:0007669"/>
    <property type="project" value="TreeGrafter"/>
</dbReference>
<evidence type="ECO:0000256" key="5">
    <source>
        <dbReference type="ARBA" id="ARBA00023004"/>
    </source>
</evidence>
<evidence type="ECO:0000256" key="2">
    <source>
        <dbReference type="ARBA" id="ARBA00010617"/>
    </source>
</evidence>
<keyword evidence="7" id="KW-0503">Monooxygenase</keyword>
<dbReference type="InterPro" id="IPR017972">
    <property type="entry name" value="Cyt_P450_CS"/>
</dbReference>
<evidence type="ECO:0000256" key="1">
    <source>
        <dbReference type="ARBA" id="ARBA00001971"/>
    </source>
</evidence>
<evidence type="ECO:0000256" key="7">
    <source>
        <dbReference type="RuleBase" id="RU000461"/>
    </source>
</evidence>
<feature type="binding site" description="axial binding residue" evidence="6">
    <location>
        <position position="408"/>
    </location>
    <ligand>
        <name>heme</name>
        <dbReference type="ChEBI" id="CHEBI:30413"/>
    </ligand>
    <ligandPart>
        <name>Fe</name>
        <dbReference type="ChEBI" id="CHEBI:18248"/>
    </ligandPart>
</feature>
<comment type="caution">
    <text evidence="8">The sequence shown here is derived from an EMBL/GenBank/DDBJ whole genome shotgun (WGS) entry which is preliminary data.</text>
</comment>
<keyword evidence="5 6" id="KW-0408">Iron</keyword>
<keyword evidence="6 7" id="KW-0349">Heme</keyword>
<evidence type="ECO:0000313" key="9">
    <source>
        <dbReference type="Proteomes" id="UP001141806"/>
    </source>
</evidence>
<dbReference type="InterPro" id="IPR002401">
    <property type="entry name" value="Cyt_P450_E_grp-I"/>
</dbReference>
<dbReference type="PANTHER" id="PTHR24286:SF209">
    <property type="entry name" value="BETA-AMYRIN 28-OXIDASE-LIKE"/>
    <property type="match status" value="1"/>
</dbReference>
<keyword evidence="3 6" id="KW-0479">Metal-binding</keyword>
<dbReference type="Proteomes" id="UP001141806">
    <property type="component" value="Unassembled WGS sequence"/>
</dbReference>
<comment type="cofactor">
    <cofactor evidence="1 6">
        <name>heme</name>
        <dbReference type="ChEBI" id="CHEBI:30413"/>
    </cofactor>
</comment>
<dbReference type="SUPFAM" id="SSF48264">
    <property type="entry name" value="Cytochrome P450"/>
    <property type="match status" value="1"/>
</dbReference>
<dbReference type="GO" id="GO:0020037">
    <property type="term" value="F:heme binding"/>
    <property type="evidence" value="ECO:0007669"/>
    <property type="project" value="InterPro"/>
</dbReference>
<reference evidence="8" key="1">
    <citation type="journal article" date="2023" name="Plant J.">
        <title>The genome of the king protea, Protea cynaroides.</title>
        <authorList>
            <person name="Chang J."/>
            <person name="Duong T.A."/>
            <person name="Schoeman C."/>
            <person name="Ma X."/>
            <person name="Roodt D."/>
            <person name="Barker N."/>
            <person name="Li Z."/>
            <person name="Van de Peer Y."/>
            <person name="Mizrachi E."/>
        </authorList>
    </citation>
    <scope>NUCLEOTIDE SEQUENCE</scope>
    <source>
        <tissue evidence="8">Young leaves</tissue>
    </source>
</reference>
<proteinExistence type="inferred from homology"/>
<dbReference type="PROSITE" id="PS00086">
    <property type="entry name" value="CYTOCHROME_P450"/>
    <property type="match status" value="1"/>
</dbReference>
<keyword evidence="9" id="KW-1185">Reference proteome</keyword>
<gene>
    <name evidence="8" type="ORF">NE237_028570</name>
</gene>
<sequence>MIFISFFLGFLLVTIIVCFFFYQSKVQNGSSTLPPGSLGWPVLGETLEFLGTARNGMPDKFTSLIGKQTAVSCGAEGNKFLFSNENKAVVIWWPTSLQNLFPSSIMASTSHDTKRMRKAFFKPESLSRCVGTMDDVTKQYLQMEWENRREVKVFPMVKNYTFSLACSLFTSIEDPIYISKLATDFNVVLKGIISFPLNFLGTHYYQAIRATDQLRKELRVLIEQRREALSERPSSPKHDLLWCMLKTADENGQLMTVNEVLDNMLALLMGGHDTTRCALTFLMKYLAEVPHVYDEIFKGKLFWNSLTKGPNELLTWEDMQKMRYSWATANEAMRLAPAVQGNFRKALSDFTYAGFHIPKGWTLYWSVNSTHMNPDYFLEPEKFDPSRFQGNGPTPFAFIPFGGGPRMCPGKEYARLEILMFLHNVVKKFKWESAFPNEMLKVDPLPTPAEGLPILLHPH</sequence>
<dbReference type="Gene3D" id="1.10.630.10">
    <property type="entry name" value="Cytochrome P450"/>
    <property type="match status" value="1"/>
</dbReference>
<dbReference type="PRINTS" id="PR00385">
    <property type="entry name" value="P450"/>
</dbReference>
<dbReference type="Pfam" id="PF00067">
    <property type="entry name" value="p450"/>
    <property type="match status" value="1"/>
</dbReference>
<evidence type="ECO:0000256" key="6">
    <source>
        <dbReference type="PIRSR" id="PIRSR602401-1"/>
    </source>
</evidence>
<accession>A0A9Q0JVE4</accession>
<dbReference type="FunFam" id="1.10.630.10:FF:000022">
    <property type="entry name" value="Taxadiene 5-alpha hydroxylase"/>
    <property type="match status" value="1"/>
</dbReference>
<dbReference type="PRINTS" id="PR00463">
    <property type="entry name" value="EP450I"/>
</dbReference>
<dbReference type="InterPro" id="IPR001128">
    <property type="entry name" value="Cyt_P450"/>
</dbReference>
<dbReference type="InterPro" id="IPR036396">
    <property type="entry name" value="Cyt_P450_sf"/>
</dbReference>
<protein>
    <recommendedName>
        <fullName evidence="10">Cytochrome P450</fullName>
    </recommendedName>
</protein>
<dbReference type="GO" id="GO:0005506">
    <property type="term" value="F:iron ion binding"/>
    <property type="evidence" value="ECO:0007669"/>
    <property type="project" value="InterPro"/>
</dbReference>
<dbReference type="OrthoDB" id="1372046at2759"/>
<evidence type="ECO:0000313" key="8">
    <source>
        <dbReference type="EMBL" id="KAJ4951738.1"/>
    </source>
</evidence>
<name>A0A9Q0JVE4_9MAGN</name>
<evidence type="ECO:0000256" key="3">
    <source>
        <dbReference type="ARBA" id="ARBA00022723"/>
    </source>
</evidence>